<dbReference type="Proteomes" id="UP000566819">
    <property type="component" value="Unassembled WGS sequence"/>
</dbReference>
<dbReference type="SMART" id="SM00906">
    <property type="entry name" value="Fungal_trans"/>
    <property type="match status" value="1"/>
</dbReference>
<evidence type="ECO:0000259" key="8">
    <source>
        <dbReference type="PROSITE" id="PS50048"/>
    </source>
</evidence>
<dbReference type="GO" id="GO:0006351">
    <property type="term" value="P:DNA-templated transcription"/>
    <property type="evidence" value="ECO:0007669"/>
    <property type="project" value="InterPro"/>
</dbReference>
<feature type="region of interest" description="Disordered" evidence="7">
    <location>
        <begin position="294"/>
        <end position="352"/>
    </location>
</feature>
<accession>A0A8H4W7J3</accession>
<evidence type="ECO:0000256" key="1">
    <source>
        <dbReference type="ARBA" id="ARBA00022723"/>
    </source>
</evidence>
<dbReference type="CDD" id="cd12148">
    <property type="entry name" value="fungal_TF_MHR"/>
    <property type="match status" value="1"/>
</dbReference>
<dbReference type="PANTHER" id="PTHR47171:SF5">
    <property type="entry name" value="ZN(II)2CYS6 TRANSCRIPTION FACTOR (EUROFUNG)"/>
    <property type="match status" value="1"/>
</dbReference>
<evidence type="ECO:0000256" key="4">
    <source>
        <dbReference type="ARBA" id="ARBA00023125"/>
    </source>
</evidence>
<feature type="compositionally biased region" description="Polar residues" evidence="7">
    <location>
        <begin position="341"/>
        <end position="352"/>
    </location>
</feature>
<feature type="domain" description="Zn(2)-C6 fungal-type" evidence="8">
    <location>
        <begin position="259"/>
        <end position="292"/>
    </location>
</feature>
<dbReference type="PROSITE" id="PS50048">
    <property type="entry name" value="ZN2_CY6_FUNGAL_2"/>
    <property type="match status" value="1"/>
</dbReference>
<keyword evidence="5" id="KW-0804">Transcription</keyword>
<evidence type="ECO:0000256" key="2">
    <source>
        <dbReference type="ARBA" id="ARBA00022833"/>
    </source>
</evidence>
<proteinExistence type="predicted"/>
<dbReference type="InterPro" id="IPR036864">
    <property type="entry name" value="Zn2-C6_fun-type_DNA-bd_sf"/>
</dbReference>
<dbReference type="AlphaFoldDB" id="A0A8H4W7J3"/>
<dbReference type="SMART" id="SM00066">
    <property type="entry name" value="GAL4"/>
    <property type="match status" value="1"/>
</dbReference>
<name>A0A8H4W7J3_9HELO</name>
<evidence type="ECO:0000256" key="3">
    <source>
        <dbReference type="ARBA" id="ARBA00023015"/>
    </source>
</evidence>
<keyword evidence="10" id="KW-1185">Reference proteome</keyword>
<dbReference type="Pfam" id="PF13924">
    <property type="entry name" value="Lipocalin_5"/>
    <property type="match status" value="1"/>
</dbReference>
<dbReference type="Pfam" id="PF04082">
    <property type="entry name" value="Fungal_trans"/>
    <property type="match status" value="1"/>
</dbReference>
<gene>
    <name evidence="9" type="ORF">G7Y89_g3541</name>
</gene>
<evidence type="ECO:0000313" key="10">
    <source>
        <dbReference type="Proteomes" id="UP000566819"/>
    </source>
</evidence>
<feature type="compositionally biased region" description="Polar residues" evidence="7">
    <location>
        <begin position="302"/>
        <end position="313"/>
    </location>
</feature>
<dbReference type="InterPro" id="IPR007219">
    <property type="entry name" value="XnlR_reg_dom"/>
</dbReference>
<protein>
    <recommendedName>
        <fullName evidence="8">Zn(2)-C6 fungal-type domain-containing protein</fullName>
    </recommendedName>
</protein>
<evidence type="ECO:0000256" key="7">
    <source>
        <dbReference type="SAM" id="MobiDB-lite"/>
    </source>
</evidence>
<dbReference type="OrthoDB" id="39175at2759"/>
<keyword evidence="1" id="KW-0479">Metal-binding</keyword>
<dbReference type="Gene3D" id="4.10.240.10">
    <property type="entry name" value="Zn(2)-C6 fungal-type DNA-binding domain"/>
    <property type="match status" value="1"/>
</dbReference>
<dbReference type="CDD" id="cd00067">
    <property type="entry name" value="GAL4"/>
    <property type="match status" value="1"/>
</dbReference>
<keyword evidence="6" id="KW-0539">Nucleus</keyword>
<dbReference type="EMBL" id="JAAMPI010000175">
    <property type="protein sequence ID" value="KAF4634560.1"/>
    <property type="molecule type" value="Genomic_DNA"/>
</dbReference>
<keyword evidence="4" id="KW-0238">DNA-binding</keyword>
<keyword evidence="2" id="KW-0862">Zinc</keyword>
<evidence type="ECO:0000313" key="9">
    <source>
        <dbReference type="EMBL" id="KAF4634560.1"/>
    </source>
</evidence>
<dbReference type="GO" id="GO:0008270">
    <property type="term" value="F:zinc ion binding"/>
    <property type="evidence" value="ECO:0007669"/>
    <property type="project" value="InterPro"/>
</dbReference>
<dbReference type="InterPro" id="IPR001138">
    <property type="entry name" value="Zn2Cys6_DnaBD"/>
</dbReference>
<dbReference type="SUPFAM" id="SSF57701">
    <property type="entry name" value="Zn2/Cys6 DNA-binding domain"/>
    <property type="match status" value="1"/>
</dbReference>
<dbReference type="PANTHER" id="PTHR47171">
    <property type="entry name" value="FARA-RELATED"/>
    <property type="match status" value="1"/>
</dbReference>
<dbReference type="PROSITE" id="PS00463">
    <property type="entry name" value="ZN2_CY6_FUNGAL_1"/>
    <property type="match status" value="1"/>
</dbReference>
<comment type="caution">
    <text evidence="9">The sequence shown here is derived from an EMBL/GenBank/DDBJ whole genome shotgun (WGS) entry which is preliminary data.</text>
</comment>
<sequence length="860" mass="95660">MDAKLAAGKEQILGTWKLTSFDLVTDEAHGSKQVGQPLGPTPLGRITFNSDGFMSCLLTHPDNTKPLGGPWQLASDEDISFVARTMAAYCGPYKVFSEEGEIRLSTDVEIALDPSWIGSPQVRRVTLRKEAGKGILVLRPVQPFQLADGTKLYGVLGWEKLERVGQNAKLVELAIKIASVVRHGPGTTSARPSSILMSEAHFYILAITSCDGEIIPTALKPKDYSPALTLESDLCLLARQSSAPMPPTDRATKDRARLVCTRCHDRKVKCDLQEQPSGRCRNCQRDQLECRRRVGTRKKVPQQDSPVASSPSVGPQRRPGSRVHPPPQRQEASVPADYPTPVQTSEPSQQSGFIGDLSLLSCPSDPELAVVSRVKPLPEDITDGILRLSKANSTPPSLLAKALIDIYFQELHWIVPVVSRQELSGLNPSLLLLQSVYFAGGLMRRSKIWPQSSSPEEIYKKIKTLLFLDHEKDKALVLKALCLLSIWSPNGPQVITLDCPWHWTGMALRLALQLGMHREVTYSNRSSETSFSRQLWWFLFYNETLQATCYGRPAMIRRQDCGVELPTLNDVATPTLQARASIQLPRLLVNLSSIETLNTQRVPISSNQLNPIILSLRCWIDGLENDLRLYDEGGERLPYNRVTSEIYLFYFVCIILLYLLPGPHRHSPLLCSASIVASSCIAQLYEELLHHEDVTYLLPIHGWVNLVAAVPQIYCIAKFPDLKPICDEELDITTAVLTELYNKYPSAGPVMRKISRFRQSGIAFSGLGTTVGVTGMAKDSRNKDGLFSDVGGLFPFPDTISSKIDLLRPRADEGQNMVDPNFMPFNVDEMTWTFDWLDSTTNSLEGNGLWDDWNPTGNLF</sequence>
<dbReference type="Pfam" id="PF00172">
    <property type="entry name" value="Zn_clus"/>
    <property type="match status" value="1"/>
</dbReference>
<dbReference type="InterPro" id="IPR052073">
    <property type="entry name" value="Amide_Lactam_Regulators"/>
</dbReference>
<evidence type="ECO:0000256" key="5">
    <source>
        <dbReference type="ARBA" id="ARBA00023163"/>
    </source>
</evidence>
<dbReference type="InterPro" id="IPR024311">
    <property type="entry name" value="Lipocalin-like"/>
</dbReference>
<keyword evidence="3" id="KW-0805">Transcription regulation</keyword>
<reference evidence="9 10" key="1">
    <citation type="submission" date="2020-03" db="EMBL/GenBank/DDBJ databases">
        <title>Draft Genome Sequence of Cudoniella acicularis.</title>
        <authorList>
            <person name="Buettner E."/>
            <person name="Kellner H."/>
        </authorList>
    </citation>
    <scope>NUCLEOTIDE SEQUENCE [LARGE SCALE GENOMIC DNA]</scope>
    <source>
        <strain evidence="9 10">DSM 108380</strain>
    </source>
</reference>
<dbReference type="GO" id="GO:0003677">
    <property type="term" value="F:DNA binding"/>
    <property type="evidence" value="ECO:0007669"/>
    <property type="project" value="UniProtKB-KW"/>
</dbReference>
<dbReference type="GO" id="GO:0000981">
    <property type="term" value="F:DNA-binding transcription factor activity, RNA polymerase II-specific"/>
    <property type="evidence" value="ECO:0007669"/>
    <property type="project" value="InterPro"/>
</dbReference>
<evidence type="ECO:0000256" key="6">
    <source>
        <dbReference type="ARBA" id="ARBA00023242"/>
    </source>
</evidence>
<organism evidence="9 10">
    <name type="scientific">Cudoniella acicularis</name>
    <dbReference type="NCBI Taxonomy" id="354080"/>
    <lineage>
        <taxon>Eukaryota</taxon>
        <taxon>Fungi</taxon>
        <taxon>Dikarya</taxon>
        <taxon>Ascomycota</taxon>
        <taxon>Pezizomycotina</taxon>
        <taxon>Leotiomycetes</taxon>
        <taxon>Helotiales</taxon>
        <taxon>Tricladiaceae</taxon>
        <taxon>Cudoniella</taxon>
    </lineage>
</organism>